<name>A0A2N5HVU1_9BACI</name>
<dbReference type="InterPro" id="IPR050490">
    <property type="entry name" value="Bact_solute-bd_prot1"/>
</dbReference>
<protein>
    <recommendedName>
        <fullName evidence="4">ABC transporter substrate-binding protein</fullName>
    </recommendedName>
</protein>
<dbReference type="RefSeq" id="WP_101646216.1">
    <property type="nucleotide sequence ID" value="NZ_PGVE01000012.1"/>
</dbReference>
<dbReference type="PANTHER" id="PTHR43649">
    <property type="entry name" value="ARABINOSE-BINDING PROTEIN-RELATED"/>
    <property type="match status" value="1"/>
</dbReference>
<reference evidence="2 3" key="1">
    <citation type="submission" date="2017-11" db="EMBL/GenBank/DDBJ databases">
        <title>Comparitive Functional Genomics of Dry Heat Resistant strains isolated from the Viking Spacecraft.</title>
        <authorList>
            <person name="Seuylemezian A."/>
            <person name="Cooper K."/>
            <person name="Vaishampayan P."/>
        </authorList>
    </citation>
    <scope>NUCLEOTIDE SEQUENCE [LARGE SCALE GENOMIC DNA]</scope>
    <source>
        <strain evidence="2 3">V32-6</strain>
    </source>
</reference>
<feature type="signal peptide" evidence="1">
    <location>
        <begin position="1"/>
        <end position="22"/>
    </location>
</feature>
<gene>
    <name evidence="2" type="ORF">CVD27_02005</name>
</gene>
<comment type="caution">
    <text evidence="2">The sequence shown here is derived from an EMBL/GenBank/DDBJ whole genome shotgun (WGS) entry which is preliminary data.</text>
</comment>
<accession>A0A2N5HVU1</accession>
<evidence type="ECO:0000256" key="1">
    <source>
        <dbReference type="SAM" id="SignalP"/>
    </source>
</evidence>
<dbReference type="Pfam" id="PF01547">
    <property type="entry name" value="SBP_bac_1"/>
    <property type="match status" value="1"/>
</dbReference>
<dbReference type="AlphaFoldDB" id="A0A2N5HVU1"/>
<dbReference type="SUPFAM" id="SSF53850">
    <property type="entry name" value="Periplasmic binding protein-like II"/>
    <property type="match status" value="1"/>
</dbReference>
<keyword evidence="3" id="KW-1185">Reference proteome</keyword>
<evidence type="ECO:0008006" key="4">
    <source>
        <dbReference type="Google" id="ProtNLM"/>
    </source>
</evidence>
<feature type="chain" id="PRO_5038836664" description="ABC transporter substrate-binding protein" evidence="1">
    <location>
        <begin position="23"/>
        <end position="447"/>
    </location>
</feature>
<keyword evidence="1" id="KW-0732">Signal</keyword>
<dbReference type="Proteomes" id="UP000234950">
    <property type="component" value="Unassembled WGS sequence"/>
</dbReference>
<dbReference type="PROSITE" id="PS51257">
    <property type="entry name" value="PROKAR_LIPOPROTEIN"/>
    <property type="match status" value="1"/>
</dbReference>
<organism evidence="2 3">
    <name type="scientific">Neobacillus cucumis</name>
    <dbReference type="NCBI Taxonomy" id="1740721"/>
    <lineage>
        <taxon>Bacteria</taxon>
        <taxon>Bacillati</taxon>
        <taxon>Bacillota</taxon>
        <taxon>Bacilli</taxon>
        <taxon>Bacillales</taxon>
        <taxon>Bacillaceae</taxon>
        <taxon>Neobacillus</taxon>
    </lineage>
</organism>
<sequence length="447" mass="50740">MNRKIRVLSISIVLLLSLMLSACSSSKSSGNAQKGKSSGEKVEISFMTHTPETEEQKKVTQEEIINKFEATHPNIKIKWIYNQDPDTLTRQQLASGGGPDVIITDGPTTLSQYANSGYLLPLDDYAKEFGWKDRYADWAYQTGFSNGKLYGLPGEYESLVVWYNKDMFEKNGWTVPENYDQFTALMGKIKKKGIMPFAFGTTDFRPSNEWWLSLVYNSYLGPDEFKKVLKNEEPWTSDLVAQATEKWKEIWQKGYINDKQSHAISLEDAWGLFNNGQAAMKMEGTWATSRLTTSPPSFNVDFFEMPAWREGVKANLPMALGEASGINAKTAHPKEAAEFLDWYYGDEVAKKYVEQGRFLPNKSINVNEIKNLNPIVLKVYKALEQANSEGNTGYASWTYWGPAVEQYLWGNIDAVFLNELSVKDYLKKAEENAKKDEQGGLLFKFQD</sequence>
<proteinExistence type="predicted"/>
<dbReference type="OrthoDB" id="94797at2"/>
<dbReference type="EMBL" id="PGVE01000012">
    <property type="protein sequence ID" value="PLS09633.1"/>
    <property type="molecule type" value="Genomic_DNA"/>
</dbReference>
<dbReference type="InterPro" id="IPR006059">
    <property type="entry name" value="SBP"/>
</dbReference>
<dbReference type="Gene3D" id="3.40.190.10">
    <property type="entry name" value="Periplasmic binding protein-like II"/>
    <property type="match status" value="2"/>
</dbReference>
<evidence type="ECO:0000313" key="2">
    <source>
        <dbReference type="EMBL" id="PLS09633.1"/>
    </source>
</evidence>
<evidence type="ECO:0000313" key="3">
    <source>
        <dbReference type="Proteomes" id="UP000234950"/>
    </source>
</evidence>